<dbReference type="AlphaFoldDB" id="A0A9W4SEU6"/>
<name>A0A9W4SEU6_9GLOM</name>
<organism evidence="1 2">
    <name type="scientific">Funneliformis geosporum</name>
    <dbReference type="NCBI Taxonomy" id="1117311"/>
    <lineage>
        <taxon>Eukaryota</taxon>
        <taxon>Fungi</taxon>
        <taxon>Fungi incertae sedis</taxon>
        <taxon>Mucoromycota</taxon>
        <taxon>Glomeromycotina</taxon>
        <taxon>Glomeromycetes</taxon>
        <taxon>Glomerales</taxon>
        <taxon>Glomeraceae</taxon>
        <taxon>Funneliformis</taxon>
    </lineage>
</organism>
<gene>
    <name evidence="1" type="ORF">FWILDA_LOCUS2336</name>
</gene>
<dbReference type="Proteomes" id="UP001153678">
    <property type="component" value="Unassembled WGS sequence"/>
</dbReference>
<evidence type="ECO:0000313" key="1">
    <source>
        <dbReference type="EMBL" id="CAI2165971.1"/>
    </source>
</evidence>
<accession>A0A9W4SEU6</accession>
<dbReference type="EMBL" id="CAMKVN010000262">
    <property type="protein sequence ID" value="CAI2165971.1"/>
    <property type="molecule type" value="Genomic_DNA"/>
</dbReference>
<protein>
    <submittedName>
        <fullName evidence="1">12375_t:CDS:1</fullName>
    </submittedName>
</protein>
<sequence length="106" mass="12135">MIEQAPVPSLLGCSVAPTETVDDLVVCTNKFEESLNYVICEIYKFWILNYFLNMDFDFVLFAEKVNYTSMLSGGVTWILPALSVSDLVLKELRIFVRDSLAKWLNE</sequence>
<keyword evidence="2" id="KW-1185">Reference proteome</keyword>
<evidence type="ECO:0000313" key="2">
    <source>
        <dbReference type="Proteomes" id="UP001153678"/>
    </source>
</evidence>
<comment type="caution">
    <text evidence="1">The sequence shown here is derived from an EMBL/GenBank/DDBJ whole genome shotgun (WGS) entry which is preliminary data.</text>
</comment>
<proteinExistence type="predicted"/>
<reference evidence="1" key="1">
    <citation type="submission" date="2022-08" db="EMBL/GenBank/DDBJ databases">
        <authorList>
            <person name="Kallberg Y."/>
            <person name="Tangrot J."/>
            <person name="Rosling A."/>
        </authorList>
    </citation>
    <scope>NUCLEOTIDE SEQUENCE</scope>
    <source>
        <strain evidence="1">Wild A</strain>
    </source>
</reference>